<dbReference type="AlphaFoldDB" id="A0A1D2NGF1"/>
<protein>
    <submittedName>
        <fullName evidence="2">Uncharacterized protein</fullName>
    </submittedName>
</protein>
<feature type="compositionally biased region" description="Polar residues" evidence="1">
    <location>
        <begin position="92"/>
        <end position="106"/>
    </location>
</feature>
<evidence type="ECO:0000313" key="2">
    <source>
        <dbReference type="EMBL" id="ODN04317.1"/>
    </source>
</evidence>
<feature type="region of interest" description="Disordered" evidence="1">
    <location>
        <begin position="73"/>
        <end position="106"/>
    </location>
</feature>
<keyword evidence="3" id="KW-1185">Reference proteome</keyword>
<comment type="caution">
    <text evidence="2">The sequence shown here is derived from an EMBL/GenBank/DDBJ whole genome shotgun (WGS) entry which is preliminary data.</text>
</comment>
<accession>A0A1D2NGF1</accession>
<reference evidence="2 3" key="1">
    <citation type="journal article" date="2016" name="Genome Biol. Evol.">
        <title>Gene Family Evolution Reflects Adaptation to Soil Environmental Stressors in the Genome of the Collembolan Orchesella cincta.</title>
        <authorList>
            <person name="Faddeeva-Vakhrusheva A."/>
            <person name="Derks M.F."/>
            <person name="Anvar S.Y."/>
            <person name="Agamennone V."/>
            <person name="Suring W."/>
            <person name="Smit S."/>
            <person name="van Straalen N.M."/>
            <person name="Roelofs D."/>
        </authorList>
    </citation>
    <scope>NUCLEOTIDE SEQUENCE [LARGE SCALE GENOMIC DNA]</scope>
    <source>
        <tissue evidence="2">Mixed pool</tissue>
    </source>
</reference>
<evidence type="ECO:0000256" key="1">
    <source>
        <dbReference type="SAM" id="MobiDB-lite"/>
    </source>
</evidence>
<proteinExistence type="predicted"/>
<name>A0A1D2NGF1_ORCCI</name>
<organism evidence="2 3">
    <name type="scientific">Orchesella cincta</name>
    <name type="common">Springtail</name>
    <name type="synonym">Podura cincta</name>
    <dbReference type="NCBI Taxonomy" id="48709"/>
    <lineage>
        <taxon>Eukaryota</taxon>
        <taxon>Metazoa</taxon>
        <taxon>Ecdysozoa</taxon>
        <taxon>Arthropoda</taxon>
        <taxon>Hexapoda</taxon>
        <taxon>Collembola</taxon>
        <taxon>Entomobryomorpha</taxon>
        <taxon>Entomobryoidea</taxon>
        <taxon>Orchesellidae</taxon>
        <taxon>Orchesellinae</taxon>
        <taxon>Orchesella</taxon>
    </lineage>
</organism>
<evidence type="ECO:0000313" key="3">
    <source>
        <dbReference type="Proteomes" id="UP000094527"/>
    </source>
</evidence>
<dbReference type="Proteomes" id="UP000094527">
    <property type="component" value="Unassembled WGS sequence"/>
</dbReference>
<dbReference type="EMBL" id="LJIJ01000048">
    <property type="protein sequence ID" value="ODN04317.1"/>
    <property type="molecule type" value="Genomic_DNA"/>
</dbReference>
<gene>
    <name evidence="2" type="ORF">Ocin01_02377</name>
</gene>
<sequence length="106" mass="12014">MTENRRSGLVYRCDVRRIVQLTNHKKFAETTPFVDGKCITHRPGIFSTTSQARVNVIKRKVAYELRMTSISLPGSSDVVTHGRGRPQDPHQRNSIPHLNHSFSLSS</sequence>